<proteinExistence type="predicted"/>
<accession>A0AAV4T5W5</accession>
<feature type="compositionally biased region" description="Low complexity" evidence="1">
    <location>
        <begin position="49"/>
        <end position="76"/>
    </location>
</feature>
<dbReference type="EMBL" id="BPLQ01009134">
    <property type="protein sequence ID" value="GIY41983.1"/>
    <property type="molecule type" value="Genomic_DNA"/>
</dbReference>
<protein>
    <submittedName>
        <fullName evidence="2">Uncharacterized protein</fullName>
    </submittedName>
</protein>
<evidence type="ECO:0000256" key="1">
    <source>
        <dbReference type="SAM" id="MobiDB-lite"/>
    </source>
</evidence>
<feature type="region of interest" description="Disordered" evidence="1">
    <location>
        <begin position="49"/>
        <end position="80"/>
    </location>
</feature>
<comment type="caution">
    <text evidence="2">The sequence shown here is derived from an EMBL/GenBank/DDBJ whole genome shotgun (WGS) entry which is preliminary data.</text>
</comment>
<name>A0AAV4T5W5_9ARAC</name>
<gene>
    <name evidence="2" type="ORF">CDAR_372581</name>
</gene>
<evidence type="ECO:0000313" key="3">
    <source>
        <dbReference type="Proteomes" id="UP001054837"/>
    </source>
</evidence>
<dbReference type="AlphaFoldDB" id="A0AAV4T5W5"/>
<evidence type="ECO:0000313" key="2">
    <source>
        <dbReference type="EMBL" id="GIY41983.1"/>
    </source>
</evidence>
<keyword evidence="3" id="KW-1185">Reference proteome</keyword>
<organism evidence="2 3">
    <name type="scientific">Caerostris darwini</name>
    <dbReference type="NCBI Taxonomy" id="1538125"/>
    <lineage>
        <taxon>Eukaryota</taxon>
        <taxon>Metazoa</taxon>
        <taxon>Ecdysozoa</taxon>
        <taxon>Arthropoda</taxon>
        <taxon>Chelicerata</taxon>
        <taxon>Arachnida</taxon>
        <taxon>Araneae</taxon>
        <taxon>Araneomorphae</taxon>
        <taxon>Entelegynae</taxon>
        <taxon>Araneoidea</taxon>
        <taxon>Araneidae</taxon>
        <taxon>Caerostris</taxon>
    </lineage>
</organism>
<dbReference type="Proteomes" id="UP001054837">
    <property type="component" value="Unassembled WGS sequence"/>
</dbReference>
<sequence>MRHFRRVIRVPLEPLKEDPKMSSLEPSFEYADPVAATEGLFVLYIHPSSGKSSITPSSNALSNTIPPISPNSSLSTREARTRLSLHSSPLSGRFVFATLGDLLLNPRIQCAIADE</sequence>
<reference evidence="2 3" key="1">
    <citation type="submission" date="2021-06" db="EMBL/GenBank/DDBJ databases">
        <title>Caerostris darwini draft genome.</title>
        <authorList>
            <person name="Kono N."/>
            <person name="Arakawa K."/>
        </authorList>
    </citation>
    <scope>NUCLEOTIDE SEQUENCE [LARGE SCALE GENOMIC DNA]</scope>
</reference>